<protein>
    <submittedName>
        <fullName evidence="2">FBXO21</fullName>
    </submittedName>
</protein>
<dbReference type="Proteomes" id="UP000507470">
    <property type="component" value="Unassembled WGS sequence"/>
</dbReference>
<dbReference type="Pfam" id="PF13369">
    <property type="entry name" value="Transglut_core2"/>
    <property type="match status" value="1"/>
</dbReference>
<dbReference type="InterPro" id="IPR011722">
    <property type="entry name" value="Hemimethylated_DNA-bd_dom"/>
</dbReference>
<dbReference type="PANTHER" id="PTHR31350:SF21">
    <property type="entry name" value="F-BOX ONLY PROTEIN 21"/>
    <property type="match status" value="1"/>
</dbReference>
<reference evidence="2 3" key="1">
    <citation type="submission" date="2020-06" db="EMBL/GenBank/DDBJ databases">
        <authorList>
            <person name="Li R."/>
            <person name="Bekaert M."/>
        </authorList>
    </citation>
    <scope>NUCLEOTIDE SEQUENCE [LARGE SCALE GENOMIC DNA]</scope>
    <source>
        <strain evidence="3">wild</strain>
    </source>
</reference>
<organism evidence="2 3">
    <name type="scientific">Mytilus coruscus</name>
    <name type="common">Sea mussel</name>
    <dbReference type="NCBI Taxonomy" id="42192"/>
    <lineage>
        <taxon>Eukaryota</taxon>
        <taxon>Metazoa</taxon>
        <taxon>Spiralia</taxon>
        <taxon>Lophotrochozoa</taxon>
        <taxon>Mollusca</taxon>
        <taxon>Bivalvia</taxon>
        <taxon>Autobranchia</taxon>
        <taxon>Pteriomorphia</taxon>
        <taxon>Mytilida</taxon>
        <taxon>Mytiloidea</taxon>
        <taxon>Mytilidae</taxon>
        <taxon>Mytilinae</taxon>
        <taxon>Mytilus</taxon>
    </lineage>
</organism>
<name>A0A6J8A6E0_MYTCO</name>
<feature type="domain" description="Hemimethylated DNA-binding" evidence="1">
    <location>
        <begin position="387"/>
        <end position="484"/>
    </location>
</feature>
<gene>
    <name evidence="2" type="ORF">MCOR_4352</name>
</gene>
<dbReference type="EMBL" id="CACVKT020000746">
    <property type="protein sequence ID" value="CAC5362653.1"/>
    <property type="molecule type" value="Genomic_DNA"/>
</dbReference>
<sequence>MVDQLSPAYYQVDEVSKEGFSEFVVLLEENEAGPIILDTLLDIVNSEKDKHKNLTRKFYATKVIRHITLKHLTTKWKEHIQLPEDQQLLETGAVMLAQWCQPSLSITENEISDQLDIIAAKVVTQCPPGIAEKIKSGKTFEHVELTPPQQRTVLENVNQVLYYDIGFHGNSEDYYNEKNSYINQVLNLKSGIPITLSIVYISVARRLGIELHPVNFPSHFLIKWEEHPMGTPENQYTYIDAYEKGRFLTQSELSTRIGLPEEMANLADLCRSVSPVMVYQRMTRNLIIIGRQQGFGQGQLLGLRNAMELYLVISPDDAEVLMLQARVNLHLNVDLTDVIDNLQRTESFDNRQALVAHLLEEARRQMLNYESERKKKRKVKQRSDNPNVAFAVGMVMRHRRYNYMCAIYGWDSKCQASQEWIYQMGVNHLPKKDKQPFYNVLVDDGSNRYAAQENLEIPDSIPEITHPEVGKYFHEFAGNHYIPNNEKLSEYPGDMEIVHKLLSSDREEATDMDAMPS</sequence>
<dbReference type="SMART" id="SM00992">
    <property type="entry name" value="YccV-like"/>
    <property type="match status" value="1"/>
</dbReference>
<keyword evidence="3" id="KW-1185">Reference proteome</keyword>
<dbReference type="SUPFAM" id="SSF141255">
    <property type="entry name" value="YccV-like"/>
    <property type="match status" value="1"/>
</dbReference>
<dbReference type="NCBIfam" id="TIGR02097">
    <property type="entry name" value="yccV"/>
    <property type="match status" value="1"/>
</dbReference>
<dbReference type="AlphaFoldDB" id="A0A6J8A6E0"/>
<evidence type="ECO:0000313" key="2">
    <source>
        <dbReference type="EMBL" id="CAC5362653.1"/>
    </source>
</evidence>
<dbReference type="InterPro" id="IPR036623">
    <property type="entry name" value="Hemimethylated_DNA-bd_sf"/>
</dbReference>
<proteinExistence type="predicted"/>
<evidence type="ECO:0000313" key="3">
    <source>
        <dbReference type="Proteomes" id="UP000507470"/>
    </source>
</evidence>
<accession>A0A6J8A6E0</accession>
<dbReference type="Gene3D" id="2.30.30.390">
    <property type="entry name" value="Hemimethylated DNA-binding domain"/>
    <property type="match status" value="1"/>
</dbReference>
<dbReference type="InterPro" id="IPR032698">
    <property type="entry name" value="SirB1_N"/>
</dbReference>
<evidence type="ECO:0000259" key="1">
    <source>
        <dbReference type="SMART" id="SM00992"/>
    </source>
</evidence>
<dbReference type="Pfam" id="PF08755">
    <property type="entry name" value="YccV-like"/>
    <property type="match status" value="1"/>
</dbReference>
<dbReference type="GO" id="GO:0003677">
    <property type="term" value="F:DNA binding"/>
    <property type="evidence" value="ECO:0007669"/>
    <property type="project" value="InterPro"/>
</dbReference>
<dbReference type="PANTHER" id="PTHR31350">
    <property type="entry name" value="SI:DKEY-261L7.2"/>
    <property type="match status" value="1"/>
</dbReference>
<dbReference type="OrthoDB" id="28868at2759"/>